<evidence type="ECO:0000313" key="2">
    <source>
        <dbReference type="Proteomes" id="UP000267606"/>
    </source>
</evidence>
<dbReference type="AlphaFoldDB" id="A0A183HG93"/>
<sequence length="88" mass="10181">MSQGGKFKMYRLFGNDQAIYSVVFRGEVLGWGNQVDYRRYLAKYGVEQNELLLLLLYVLHFTSHQPFGQAFGQEFLHIVADDMAKSDL</sequence>
<accession>A0A183HG93</accession>
<name>A0A183HG93_9BILA</name>
<keyword evidence="2" id="KW-1185">Reference proteome</keyword>
<proteinExistence type="predicted"/>
<evidence type="ECO:0000313" key="1">
    <source>
        <dbReference type="EMBL" id="VDO46758.1"/>
    </source>
</evidence>
<dbReference type="Proteomes" id="UP000267606">
    <property type="component" value="Unassembled WGS sequence"/>
</dbReference>
<reference evidence="3" key="1">
    <citation type="submission" date="2016-06" db="UniProtKB">
        <authorList>
            <consortium name="WormBaseParasite"/>
        </authorList>
    </citation>
    <scope>IDENTIFICATION</scope>
</reference>
<gene>
    <name evidence="1" type="ORF">OFLC_LOCUS6504</name>
</gene>
<evidence type="ECO:0000313" key="3">
    <source>
        <dbReference type="WBParaSite" id="OFLC_0000650401-mRNA-1"/>
    </source>
</evidence>
<protein>
    <submittedName>
        <fullName evidence="3">KTSC domain-containing protein</fullName>
    </submittedName>
</protein>
<dbReference type="WBParaSite" id="OFLC_0000650401-mRNA-1">
    <property type="protein sequence ID" value="OFLC_0000650401-mRNA-1"/>
    <property type="gene ID" value="OFLC_0000650401"/>
</dbReference>
<dbReference type="EMBL" id="UZAJ01006211">
    <property type="protein sequence ID" value="VDO46758.1"/>
    <property type="molecule type" value="Genomic_DNA"/>
</dbReference>
<reference evidence="1 2" key="2">
    <citation type="submission" date="2018-11" db="EMBL/GenBank/DDBJ databases">
        <authorList>
            <consortium name="Pathogen Informatics"/>
        </authorList>
    </citation>
    <scope>NUCLEOTIDE SEQUENCE [LARGE SCALE GENOMIC DNA]</scope>
</reference>
<organism evidence="3">
    <name type="scientific">Onchocerca flexuosa</name>
    <dbReference type="NCBI Taxonomy" id="387005"/>
    <lineage>
        <taxon>Eukaryota</taxon>
        <taxon>Metazoa</taxon>
        <taxon>Ecdysozoa</taxon>
        <taxon>Nematoda</taxon>
        <taxon>Chromadorea</taxon>
        <taxon>Rhabditida</taxon>
        <taxon>Spirurina</taxon>
        <taxon>Spiruromorpha</taxon>
        <taxon>Filarioidea</taxon>
        <taxon>Onchocercidae</taxon>
        <taxon>Onchocerca</taxon>
    </lineage>
</organism>